<feature type="transmembrane region" description="Helical" evidence="1">
    <location>
        <begin position="7"/>
        <end position="26"/>
    </location>
</feature>
<evidence type="ECO:0000313" key="3">
    <source>
        <dbReference type="Proteomes" id="UP000265715"/>
    </source>
</evidence>
<dbReference type="EMBL" id="QXDL01000102">
    <property type="protein sequence ID" value="RIH83035.1"/>
    <property type="molecule type" value="Genomic_DNA"/>
</dbReference>
<dbReference type="OrthoDB" id="9969147at2"/>
<dbReference type="Proteomes" id="UP000265715">
    <property type="component" value="Unassembled WGS sequence"/>
</dbReference>
<dbReference type="AlphaFoldDB" id="A0A399EFV6"/>
<gene>
    <name evidence="2" type="ORF">Mterra_02441</name>
</gene>
<organism evidence="2 3">
    <name type="scientific">Calidithermus terrae</name>
    <dbReference type="NCBI Taxonomy" id="1408545"/>
    <lineage>
        <taxon>Bacteria</taxon>
        <taxon>Thermotogati</taxon>
        <taxon>Deinococcota</taxon>
        <taxon>Deinococci</taxon>
        <taxon>Thermales</taxon>
        <taxon>Thermaceae</taxon>
        <taxon>Calidithermus</taxon>
    </lineage>
</organism>
<protein>
    <submittedName>
        <fullName evidence="2">Uncharacterized protein</fullName>
    </submittedName>
</protein>
<keyword evidence="1" id="KW-0812">Transmembrane</keyword>
<feature type="transmembrane region" description="Helical" evidence="1">
    <location>
        <begin position="32"/>
        <end position="50"/>
    </location>
</feature>
<proteinExistence type="predicted"/>
<keyword evidence="3" id="KW-1185">Reference proteome</keyword>
<comment type="caution">
    <text evidence="2">The sequence shown here is derived from an EMBL/GenBank/DDBJ whole genome shotgun (WGS) entry which is preliminary data.</text>
</comment>
<evidence type="ECO:0000256" key="1">
    <source>
        <dbReference type="SAM" id="Phobius"/>
    </source>
</evidence>
<sequence length="64" mass="7227">MPRSPLAWVGLGLALVIGLFLAVWLFATLWVLGLIGAALAALSYGGRRLFPQRWKRRKLPQPWR</sequence>
<keyword evidence="1" id="KW-1133">Transmembrane helix</keyword>
<keyword evidence="1" id="KW-0472">Membrane</keyword>
<name>A0A399EFV6_9DEIN</name>
<accession>A0A399EFV6</accession>
<evidence type="ECO:0000313" key="2">
    <source>
        <dbReference type="EMBL" id="RIH83035.1"/>
    </source>
</evidence>
<reference evidence="2 3" key="1">
    <citation type="submission" date="2018-08" db="EMBL/GenBank/DDBJ databases">
        <title>Meiothermus terrae DSM 26712 genome sequencing project.</title>
        <authorList>
            <person name="Da Costa M.S."/>
            <person name="Albuquerque L."/>
            <person name="Raposo P."/>
            <person name="Froufe H.J.C."/>
            <person name="Barroso C.S."/>
            <person name="Egas C."/>
        </authorList>
    </citation>
    <scope>NUCLEOTIDE SEQUENCE [LARGE SCALE GENOMIC DNA]</scope>
    <source>
        <strain evidence="2 3">DSM 26712</strain>
    </source>
</reference>